<evidence type="ECO:0000256" key="3">
    <source>
        <dbReference type="ARBA" id="ARBA00022833"/>
    </source>
</evidence>
<feature type="domain" description="FLYWCH-type" evidence="4">
    <location>
        <begin position="7"/>
        <end position="61"/>
    </location>
</feature>
<feature type="domain" description="FLYWCH-type" evidence="4">
    <location>
        <begin position="88"/>
        <end position="150"/>
    </location>
</feature>
<dbReference type="Proteomes" id="UP000053240">
    <property type="component" value="Unassembled WGS sequence"/>
</dbReference>
<evidence type="ECO:0000313" key="6">
    <source>
        <dbReference type="Proteomes" id="UP000053240"/>
    </source>
</evidence>
<dbReference type="GO" id="GO:0008270">
    <property type="term" value="F:zinc ion binding"/>
    <property type="evidence" value="ECO:0007669"/>
    <property type="project" value="UniProtKB-KW"/>
</dbReference>
<name>A0A0N0PCJ3_PAPMA</name>
<dbReference type="Pfam" id="PF04500">
    <property type="entry name" value="FLYWCH"/>
    <property type="match status" value="3"/>
</dbReference>
<evidence type="ECO:0000256" key="2">
    <source>
        <dbReference type="ARBA" id="ARBA00022771"/>
    </source>
</evidence>
<dbReference type="InParanoid" id="A0A0N0PCJ3"/>
<dbReference type="InterPro" id="IPR007588">
    <property type="entry name" value="Znf_FLYWCH"/>
</dbReference>
<dbReference type="AlphaFoldDB" id="A0A0N0PCJ3"/>
<dbReference type="Gene3D" id="2.20.25.240">
    <property type="match status" value="3"/>
</dbReference>
<organism evidence="5 6">
    <name type="scientific">Papilio machaon</name>
    <name type="common">Old World swallowtail butterfly</name>
    <dbReference type="NCBI Taxonomy" id="76193"/>
    <lineage>
        <taxon>Eukaryota</taxon>
        <taxon>Metazoa</taxon>
        <taxon>Ecdysozoa</taxon>
        <taxon>Arthropoda</taxon>
        <taxon>Hexapoda</taxon>
        <taxon>Insecta</taxon>
        <taxon>Pterygota</taxon>
        <taxon>Neoptera</taxon>
        <taxon>Endopterygota</taxon>
        <taxon>Lepidoptera</taxon>
        <taxon>Glossata</taxon>
        <taxon>Ditrysia</taxon>
        <taxon>Papilionoidea</taxon>
        <taxon>Papilionidae</taxon>
        <taxon>Papilioninae</taxon>
        <taxon>Papilio</taxon>
    </lineage>
</organism>
<evidence type="ECO:0000313" key="5">
    <source>
        <dbReference type="EMBL" id="KPJ13085.1"/>
    </source>
</evidence>
<evidence type="ECO:0000256" key="1">
    <source>
        <dbReference type="ARBA" id="ARBA00022723"/>
    </source>
</evidence>
<keyword evidence="3" id="KW-0862">Zinc</keyword>
<keyword evidence="1" id="KW-0479">Metal-binding</keyword>
<evidence type="ECO:0000259" key="4">
    <source>
        <dbReference type="Pfam" id="PF04500"/>
    </source>
</evidence>
<sequence>MYVSVQFVRNRSGKVLALVQGYTFYLEKQCNYTQLWRCTKGGRCKARFTLPNDQLMFVKSCLNHQHKFQKYIVEDGVYIKQNKTQIMFAKSRYGKDMVLLGDYTYSFVNKCISKSTTNWRCSSHNHKGCLAKVVLDSKKKVIAVKGKHNHKPFDYKIHKDYCQLIPLPSGRKLLKIGCHTYSSNNKDTGGLTTWYCSKRISKKCPASAKLYNGELTVVLKDHTH</sequence>
<protein>
    <recommendedName>
        <fullName evidence="4">FLYWCH-type domain-containing protein</fullName>
    </recommendedName>
</protein>
<feature type="domain" description="FLYWCH-type" evidence="4">
    <location>
        <begin position="169"/>
        <end position="224"/>
    </location>
</feature>
<keyword evidence="6" id="KW-1185">Reference proteome</keyword>
<accession>A0A0N0PCJ3</accession>
<dbReference type="EMBL" id="KQ460650">
    <property type="protein sequence ID" value="KPJ13085.1"/>
    <property type="molecule type" value="Genomic_DNA"/>
</dbReference>
<proteinExistence type="predicted"/>
<keyword evidence="2" id="KW-0863">Zinc-finger</keyword>
<reference evidence="5 6" key="1">
    <citation type="journal article" date="2015" name="Nat. Commun.">
        <title>Outbred genome sequencing and CRISPR/Cas9 gene editing in butterflies.</title>
        <authorList>
            <person name="Li X."/>
            <person name="Fan D."/>
            <person name="Zhang W."/>
            <person name="Liu G."/>
            <person name="Zhang L."/>
            <person name="Zhao L."/>
            <person name="Fang X."/>
            <person name="Chen L."/>
            <person name="Dong Y."/>
            <person name="Chen Y."/>
            <person name="Ding Y."/>
            <person name="Zhao R."/>
            <person name="Feng M."/>
            <person name="Zhu Y."/>
            <person name="Feng Y."/>
            <person name="Jiang X."/>
            <person name="Zhu D."/>
            <person name="Xiang H."/>
            <person name="Feng X."/>
            <person name="Li S."/>
            <person name="Wang J."/>
            <person name="Zhang G."/>
            <person name="Kronforst M.R."/>
            <person name="Wang W."/>
        </authorList>
    </citation>
    <scope>NUCLEOTIDE SEQUENCE [LARGE SCALE GENOMIC DNA]</scope>
    <source>
        <strain evidence="5">Ya'a_city_454_Pm</strain>
        <tissue evidence="5">Whole body</tissue>
    </source>
</reference>
<gene>
    <name evidence="5" type="ORF">RR48_05194</name>
</gene>